<evidence type="ECO:0000313" key="3">
    <source>
        <dbReference type="Proteomes" id="UP000800093"/>
    </source>
</evidence>
<protein>
    <submittedName>
        <fullName evidence="2">Uncharacterized protein</fullName>
    </submittedName>
</protein>
<organism evidence="2 3">
    <name type="scientific">Lojkania enalia</name>
    <dbReference type="NCBI Taxonomy" id="147567"/>
    <lineage>
        <taxon>Eukaryota</taxon>
        <taxon>Fungi</taxon>
        <taxon>Dikarya</taxon>
        <taxon>Ascomycota</taxon>
        <taxon>Pezizomycotina</taxon>
        <taxon>Dothideomycetes</taxon>
        <taxon>Pleosporomycetidae</taxon>
        <taxon>Pleosporales</taxon>
        <taxon>Pleosporales incertae sedis</taxon>
        <taxon>Lojkania</taxon>
    </lineage>
</organism>
<feature type="region of interest" description="Disordered" evidence="1">
    <location>
        <begin position="144"/>
        <end position="167"/>
    </location>
</feature>
<reference evidence="3" key="1">
    <citation type="journal article" date="2020" name="Stud. Mycol.">
        <title>101 Dothideomycetes genomes: A test case for predicting lifestyles and emergence of pathogens.</title>
        <authorList>
            <person name="Haridas S."/>
            <person name="Albert R."/>
            <person name="Binder M."/>
            <person name="Bloem J."/>
            <person name="LaButti K."/>
            <person name="Salamov A."/>
            <person name="Andreopoulos B."/>
            <person name="Baker S."/>
            <person name="Barry K."/>
            <person name="Bills G."/>
            <person name="Bluhm B."/>
            <person name="Cannon C."/>
            <person name="Castanera R."/>
            <person name="Culley D."/>
            <person name="Daum C."/>
            <person name="Ezra D."/>
            <person name="Gonzalez J."/>
            <person name="Henrissat B."/>
            <person name="Kuo A."/>
            <person name="Liang C."/>
            <person name="Lipzen A."/>
            <person name="Lutzoni F."/>
            <person name="Magnuson J."/>
            <person name="Mondo S."/>
            <person name="Nolan M."/>
            <person name="Ohm R."/>
            <person name="Pangilinan J."/>
            <person name="Park H.-J."/>
            <person name="Ramirez L."/>
            <person name="Alfaro M."/>
            <person name="Sun H."/>
            <person name="Tritt A."/>
            <person name="Yoshinaga Y."/>
            <person name="Zwiers L.-H."/>
            <person name="Turgeon B."/>
            <person name="Goodwin S."/>
            <person name="Spatafora J."/>
            <person name="Crous P."/>
            <person name="Grigoriev I."/>
        </authorList>
    </citation>
    <scope>NUCLEOTIDE SEQUENCE [LARGE SCALE GENOMIC DNA]</scope>
    <source>
        <strain evidence="3">CBS 304.66</strain>
    </source>
</reference>
<gene>
    <name evidence="2" type="ORF">CC78DRAFT_614420</name>
</gene>
<keyword evidence="3" id="KW-1185">Reference proteome</keyword>
<name>A0A9P4KFF9_9PLEO</name>
<feature type="compositionally biased region" description="Basic and acidic residues" evidence="1">
    <location>
        <begin position="152"/>
        <end position="164"/>
    </location>
</feature>
<evidence type="ECO:0000313" key="2">
    <source>
        <dbReference type="EMBL" id="KAF2266957.1"/>
    </source>
</evidence>
<dbReference type="AlphaFoldDB" id="A0A9P4KFF9"/>
<evidence type="ECO:0000256" key="1">
    <source>
        <dbReference type="SAM" id="MobiDB-lite"/>
    </source>
</evidence>
<comment type="caution">
    <text evidence="2">The sequence shown here is derived from an EMBL/GenBank/DDBJ whole genome shotgun (WGS) entry which is preliminary data.</text>
</comment>
<proteinExistence type="predicted"/>
<dbReference type="Proteomes" id="UP000800093">
    <property type="component" value="Unassembled WGS sequence"/>
</dbReference>
<sequence length="188" mass="21844">MPQYTSRNPNPMAKKNNVVVVAAFIHLRDDRSRSPRKRNQARQEGKKEKFMVETLYFKTRLFPINELGCLLAHFCPYERDLWTSWASVCCWALHFDTVAGRQVTSFADFSLSCVREVCVWFVAQYDDIKKLDLPRINEMLRFDSSGGEETGEDGRLPQQREGDYKSGLSLAKRRRIIADEEQIVQSDE</sequence>
<accession>A0A9P4KFF9</accession>
<dbReference type="EMBL" id="ML986594">
    <property type="protein sequence ID" value="KAF2266957.1"/>
    <property type="molecule type" value="Genomic_DNA"/>
</dbReference>